<dbReference type="PATRIC" id="fig|1422.17.peg.2494"/>
<protein>
    <submittedName>
        <fullName evidence="1">Uncharacterized protein</fullName>
    </submittedName>
</protein>
<sequence>MASVFHCPAANRSADLTDESALFLLYQILLNGKETKRRNER</sequence>
<gene>
    <name evidence="1" type="ORF">B4114_2794</name>
</gene>
<name>A0A150NDF9_GEOSE</name>
<evidence type="ECO:0000313" key="2">
    <source>
        <dbReference type="Proteomes" id="UP000075517"/>
    </source>
</evidence>
<proteinExistence type="predicted"/>
<comment type="caution">
    <text evidence="1">The sequence shown here is derived from an EMBL/GenBank/DDBJ whole genome shotgun (WGS) entry which is preliminary data.</text>
</comment>
<dbReference type="Proteomes" id="UP000075517">
    <property type="component" value="Unassembled WGS sequence"/>
</dbReference>
<reference evidence="1 2" key="1">
    <citation type="submission" date="2016-01" db="EMBL/GenBank/DDBJ databases">
        <title>Draft Genome Sequences of Seven Thermophilic Sporeformers Isolated from Foods.</title>
        <authorList>
            <person name="Berendsen E.M."/>
            <person name="Wells-Bennik M.H."/>
            <person name="Krawcyk A.O."/>
            <person name="De Jong A."/>
            <person name="Holsappel S."/>
            <person name="Eijlander R.T."/>
            <person name="Kuipers O.P."/>
        </authorList>
    </citation>
    <scope>NUCLEOTIDE SEQUENCE [LARGE SCALE GENOMIC DNA]</scope>
    <source>
        <strain evidence="1 2">B4114</strain>
    </source>
</reference>
<accession>A0A150NDF9</accession>
<dbReference type="AlphaFoldDB" id="A0A150NDF9"/>
<organism evidence="1 2">
    <name type="scientific">Geobacillus stearothermophilus</name>
    <name type="common">Bacillus stearothermophilus</name>
    <dbReference type="NCBI Taxonomy" id="1422"/>
    <lineage>
        <taxon>Bacteria</taxon>
        <taxon>Bacillati</taxon>
        <taxon>Bacillota</taxon>
        <taxon>Bacilli</taxon>
        <taxon>Bacillales</taxon>
        <taxon>Anoxybacillaceae</taxon>
        <taxon>Geobacillus</taxon>
    </lineage>
</organism>
<evidence type="ECO:0000313" key="1">
    <source>
        <dbReference type="EMBL" id="KYD34622.1"/>
    </source>
</evidence>
<dbReference type="EMBL" id="LQYY01000036">
    <property type="protein sequence ID" value="KYD34622.1"/>
    <property type="molecule type" value="Genomic_DNA"/>
</dbReference>